<keyword evidence="3" id="KW-1185">Reference proteome</keyword>
<accession>Q7RK97</accession>
<dbReference type="InParanoid" id="Q7RK97"/>
<dbReference type="STRING" id="73239.Q7RK97"/>
<proteinExistence type="predicted"/>
<organism evidence="2 3">
    <name type="scientific">Plasmodium yoelii yoelii</name>
    <dbReference type="NCBI Taxonomy" id="73239"/>
    <lineage>
        <taxon>Eukaryota</taxon>
        <taxon>Sar</taxon>
        <taxon>Alveolata</taxon>
        <taxon>Apicomplexa</taxon>
        <taxon>Aconoidasida</taxon>
        <taxon>Haemosporida</taxon>
        <taxon>Plasmodiidae</taxon>
        <taxon>Plasmodium</taxon>
        <taxon>Plasmodium (Vinckeia)</taxon>
    </lineage>
</organism>
<gene>
    <name evidence="2" type="ORF">PY03004</name>
</gene>
<feature type="region of interest" description="Disordered" evidence="1">
    <location>
        <begin position="1"/>
        <end position="31"/>
    </location>
</feature>
<reference evidence="2 3" key="1">
    <citation type="journal article" date="2002" name="Nature">
        <title>Genome sequence and comparative analysis of the model rodent malaria parasite Plasmodium yoelii yoelii.</title>
        <authorList>
            <person name="Carlton J.M."/>
            <person name="Angiuoli S.V."/>
            <person name="Suh B.B."/>
            <person name="Kooij T.W."/>
            <person name="Pertea M."/>
            <person name="Silva J.C."/>
            <person name="Ermolaeva M.D."/>
            <person name="Allen J.E."/>
            <person name="Selengut J.D."/>
            <person name="Koo H.L."/>
            <person name="Peterson J.D."/>
            <person name="Pop M."/>
            <person name="Kosack D.S."/>
            <person name="Shumway M.F."/>
            <person name="Bidwell S.L."/>
            <person name="Shallom S.J."/>
            <person name="van Aken S.E."/>
            <person name="Riedmuller S.B."/>
            <person name="Feldblyum T.V."/>
            <person name="Cho J.K."/>
            <person name="Quackenbush J."/>
            <person name="Sedegah M."/>
            <person name="Shoaibi A."/>
            <person name="Cummings L.M."/>
            <person name="Florens L."/>
            <person name="Yates J.R."/>
            <person name="Raine J.D."/>
            <person name="Sinden R.E."/>
            <person name="Harris M.A."/>
            <person name="Cunningham D.A."/>
            <person name="Preiser P.R."/>
            <person name="Bergman L.W."/>
            <person name="Vaidya A.B."/>
            <person name="van Lin L.H."/>
            <person name="Janse C.J."/>
            <person name="Waters A.P."/>
            <person name="Smith H.O."/>
            <person name="White O.R."/>
            <person name="Salzberg S.L."/>
            <person name="Venter J.C."/>
            <person name="Fraser C.M."/>
            <person name="Hoffman S.L."/>
            <person name="Gardner M.J."/>
            <person name="Carucci D.J."/>
        </authorList>
    </citation>
    <scope>NUCLEOTIDE SEQUENCE [LARGE SCALE GENOMIC DNA]</scope>
    <source>
        <strain evidence="2 3">17XNL</strain>
    </source>
</reference>
<dbReference type="Proteomes" id="UP000008553">
    <property type="component" value="Unassembled WGS sequence"/>
</dbReference>
<evidence type="ECO:0000313" key="2">
    <source>
        <dbReference type="EMBL" id="EAA22530.1"/>
    </source>
</evidence>
<dbReference type="EMBL" id="AABL01000848">
    <property type="protein sequence ID" value="EAA22530.1"/>
    <property type="molecule type" value="Genomic_DNA"/>
</dbReference>
<protein>
    <submittedName>
        <fullName evidence="2">Uncharacterized protein</fullName>
    </submittedName>
</protein>
<sequence>MEKCNKRKLKEGVSNKNGNEHAGEKKQKTKIENKAINEKKLYNNLQLHNNILIKFIKENEEKYGKLEKDENIGCTLKEKNKCFDFSR</sequence>
<name>Q7RK97_PLAYO</name>
<evidence type="ECO:0000313" key="3">
    <source>
        <dbReference type="Proteomes" id="UP000008553"/>
    </source>
</evidence>
<comment type="caution">
    <text evidence="2">The sequence shown here is derived from an EMBL/GenBank/DDBJ whole genome shotgun (WGS) entry which is preliminary data.</text>
</comment>
<dbReference type="PaxDb" id="73239-Q7RK97"/>
<dbReference type="AlphaFoldDB" id="Q7RK97"/>
<evidence type="ECO:0000256" key="1">
    <source>
        <dbReference type="SAM" id="MobiDB-lite"/>
    </source>
</evidence>